<organism evidence="1 2">
    <name type="scientific">Noviherbaspirillum album</name>
    <dbReference type="NCBI Taxonomy" id="3080276"/>
    <lineage>
        <taxon>Bacteria</taxon>
        <taxon>Pseudomonadati</taxon>
        <taxon>Pseudomonadota</taxon>
        <taxon>Betaproteobacteria</taxon>
        <taxon>Burkholderiales</taxon>
        <taxon>Oxalobacteraceae</taxon>
        <taxon>Noviherbaspirillum</taxon>
    </lineage>
</organism>
<dbReference type="RefSeq" id="WP_326506483.1">
    <property type="nucleotide sequence ID" value="NZ_JAWIIV010000008.1"/>
</dbReference>
<gene>
    <name evidence="1" type="ORF">RY831_11465</name>
</gene>
<evidence type="ECO:0000313" key="2">
    <source>
        <dbReference type="Proteomes" id="UP001352263"/>
    </source>
</evidence>
<reference evidence="1 2" key="1">
    <citation type="submission" date="2023-10" db="EMBL/GenBank/DDBJ databases">
        <title>Noviherbaspirillum sp. CPCC 100848 genome assembly.</title>
        <authorList>
            <person name="Li X.Y."/>
            <person name="Fang X.M."/>
        </authorList>
    </citation>
    <scope>NUCLEOTIDE SEQUENCE [LARGE SCALE GENOMIC DNA]</scope>
    <source>
        <strain evidence="1 2">CPCC 100848</strain>
    </source>
</reference>
<sequence>MENILAQMIRAAFLENAVARQDLTNGRQLLVYPMGSAALIGLGRSAGESSAGWLEDLLRRRSGDMPRMGAWLPAMLADGSVYVLRRIAGIDPGGDTAPLSAEDLHAAEELLS</sequence>
<dbReference type="EMBL" id="JAWIIV010000008">
    <property type="protein sequence ID" value="MEC4719769.1"/>
    <property type="molecule type" value="Genomic_DNA"/>
</dbReference>
<comment type="caution">
    <text evidence="1">The sequence shown here is derived from an EMBL/GenBank/DDBJ whole genome shotgun (WGS) entry which is preliminary data.</text>
</comment>
<accession>A0ABU6J808</accession>
<name>A0ABU6J808_9BURK</name>
<proteinExistence type="predicted"/>
<dbReference type="Proteomes" id="UP001352263">
    <property type="component" value="Unassembled WGS sequence"/>
</dbReference>
<protein>
    <submittedName>
        <fullName evidence="1">Uncharacterized protein</fullName>
    </submittedName>
</protein>
<keyword evidence="2" id="KW-1185">Reference proteome</keyword>
<evidence type="ECO:0000313" key="1">
    <source>
        <dbReference type="EMBL" id="MEC4719769.1"/>
    </source>
</evidence>